<keyword evidence="2" id="KW-1185">Reference proteome</keyword>
<comment type="caution">
    <text evidence="1">The sequence shown here is derived from an EMBL/GenBank/DDBJ whole genome shotgun (WGS) entry which is preliminary data.</text>
</comment>
<accession>A0A2K3UUN3</accession>
<proteinExistence type="predicted"/>
<evidence type="ECO:0000313" key="2">
    <source>
        <dbReference type="Proteomes" id="UP000236379"/>
    </source>
</evidence>
<dbReference type="Proteomes" id="UP000236379">
    <property type="component" value="Unassembled WGS sequence"/>
</dbReference>
<dbReference type="RefSeq" id="WP_103309590.1">
    <property type="nucleotide sequence ID" value="NZ_PPPD01000001.1"/>
</dbReference>
<evidence type="ECO:0008006" key="3">
    <source>
        <dbReference type="Google" id="ProtNLM"/>
    </source>
</evidence>
<dbReference type="OrthoDB" id="9110500at2"/>
<dbReference type="AlphaFoldDB" id="A0A2K3UUN3"/>
<sequence>MDFPTLCPECARENRVEFADSAVHDVSCPHCGARYCVFLRKQKFEVLFDLGTRALMDGYAREAVASFSAALERFMEFYVRSYALERAAGAETDFSVAVGALDGTWRHVASQSERQLGMFALAYLLREGREPDFLSPRALGTDFRNRVIHRGSLPTRAEVEGYAAQVFALIDRLLGELGPGAAHAELAQEQAFASHLAGLPDDVTVVFEEHPGMFRARRFGTLAPMPKRGKTFPPAGAGDRVNDARAFQSALFRRALEERGTLLKRFKTPGAEATPSGEEPAVD</sequence>
<organism evidence="1 2">
    <name type="scientific">Deinococcus koreensis</name>
    <dbReference type="NCBI Taxonomy" id="2054903"/>
    <lineage>
        <taxon>Bacteria</taxon>
        <taxon>Thermotogati</taxon>
        <taxon>Deinococcota</taxon>
        <taxon>Deinococci</taxon>
        <taxon>Deinococcales</taxon>
        <taxon>Deinococcaceae</taxon>
        <taxon>Deinococcus</taxon>
    </lineage>
</organism>
<dbReference type="EMBL" id="PPPD01000001">
    <property type="protein sequence ID" value="PNY80230.1"/>
    <property type="molecule type" value="Genomic_DNA"/>
</dbReference>
<gene>
    <name evidence="1" type="ORF">CVO96_01625</name>
</gene>
<protein>
    <recommendedName>
        <fullName evidence="3">Zn-finger containing protein</fullName>
    </recommendedName>
</protein>
<reference evidence="1 2" key="1">
    <citation type="submission" date="2018-01" db="EMBL/GenBank/DDBJ databases">
        <title>Deinococcus koreensis sp. nov., a radiation-resistant bacterium isolated from river water.</title>
        <authorList>
            <person name="Choi A."/>
        </authorList>
    </citation>
    <scope>NUCLEOTIDE SEQUENCE [LARGE SCALE GENOMIC DNA]</scope>
    <source>
        <strain evidence="1 2">SJW1-2</strain>
    </source>
</reference>
<evidence type="ECO:0000313" key="1">
    <source>
        <dbReference type="EMBL" id="PNY80230.1"/>
    </source>
</evidence>
<name>A0A2K3UUN3_9DEIO</name>